<feature type="signal peptide" evidence="8">
    <location>
        <begin position="1"/>
        <end position="24"/>
    </location>
</feature>
<evidence type="ECO:0000256" key="2">
    <source>
        <dbReference type="ARBA" id="ARBA00009425"/>
    </source>
</evidence>
<sequence length="249" mass="25372">MSRRARALLAVVSLAGLAALLAWAATGLNDVGDPPGPNATRVPLLLAHERQVANAVNGVTYDLRATDTLGEELILFVAALGVAILLRTGPDREQEAQESDRERGRETSSALRVVGAVLVAPVLVLGLYVVTHGTLTPGGGFQGGVLLAAALLLVYAAGQVVALERLRPVDLVETAEATGALAFALVALGGIVFSGALLANFIGLAPMGALTSGGTIPVLSVATGVEVTGAVTLILTEFLDEALMRGGQR</sequence>
<dbReference type="EMBL" id="CP087164">
    <property type="protein sequence ID" value="UGS38358.1"/>
    <property type="molecule type" value="Genomic_DNA"/>
</dbReference>
<dbReference type="KEGG" id="sbae:DSM104329_04782"/>
<feature type="transmembrane region" description="Helical" evidence="7">
    <location>
        <begin position="141"/>
        <end position="161"/>
    </location>
</feature>
<accession>A0A9E6Y224</accession>
<dbReference type="AlphaFoldDB" id="A0A9E6Y224"/>
<evidence type="ECO:0000313" key="11">
    <source>
        <dbReference type="Proteomes" id="UP001162834"/>
    </source>
</evidence>
<evidence type="ECO:0000256" key="6">
    <source>
        <dbReference type="ARBA" id="ARBA00023136"/>
    </source>
</evidence>
<name>A0A9E6Y224_9ACTN</name>
<protein>
    <recommendedName>
        <fullName evidence="9">Na+/H+ antiporter MnhB subunit-related protein domain-containing protein</fullName>
    </recommendedName>
</protein>
<evidence type="ECO:0000313" key="10">
    <source>
        <dbReference type="EMBL" id="UGS38358.1"/>
    </source>
</evidence>
<keyword evidence="3" id="KW-1003">Cell membrane</keyword>
<organism evidence="10 11">
    <name type="scientific">Capillimicrobium parvum</name>
    <dbReference type="NCBI Taxonomy" id="2884022"/>
    <lineage>
        <taxon>Bacteria</taxon>
        <taxon>Bacillati</taxon>
        <taxon>Actinomycetota</taxon>
        <taxon>Thermoleophilia</taxon>
        <taxon>Solirubrobacterales</taxon>
        <taxon>Capillimicrobiaceae</taxon>
        <taxon>Capillimicrobium</taxon>
    </lineage>
</organism>
<reference evidence="10" key="1">
    <citation type="journal article" date="2022" name="Int. J. Syst. Evol. Microbiol.">
        <title>Pseudomonas aegrilactucae sp. nov. and Pseudomonas morbosilactucae sp. nov., pathogens causing bacterial rot of lettuce in Japan.</title>
        <authorList>
            <person name="Sawada H."/>
            <person name="Fujikawa T."/>
            <person name="Satou M."/>
        </authorList>
    </citation>
    <scope>NUCLEOTIDE SEQUENCE</scope>
    <source>
        <strain evidence="10">0166_1</strain>
    </source>
</reference>
<evidence type="ECO:0000256" key="3">
    <source>
        <dbReference type="ARBA" id="ARBA00022475"/>
    </source>
</evidence>
<dbReference type="Pfam" id="PF04039">
    <property type="entry name" value="MnhB"/>
    <property type="match status" value="1"/>
</dbReference>
<keyword evidence="5 7" id="KW-1133">Transmembrane helix</keyword>
<feature type="domain" description="Na+/H+ antiporter MnhB subunit-related protein" evidence="9">
    <location>
        <begin position="111"/>
        <end position="232"/>
    </location>
</feature>
<keyword evidence="8" id="KW-0732">Signal</keyword>
<dbReference type="Proteomes" id="UP001162834">
    <property type="component" value="Chromosome"/>
</dbReference>
<dbReference type="InterPro" id="IPR007182">
    <property type="entry name" value="MnhB"/>
</dbReference>
<proteinExistence type="inferred from homology"/>
<evidence type="ECO:0000256" key="8">
    <source>
        <dbReference type="SAM" id="SignalP"/>
    </source>
</evidence>
<evidence type="ECO:0000256" key="1">
    <source>
        <dbReference type="ARBA" id="ARBA00004651"/>
    </source>
</evidence>
<dbReference type="RefSeq" id="WP_259312380.1">
    <property type="nucleotide sequence ID" value="NZ_CP087164.1"/>
</dbReference>
<evidence type="ECO:0000256" key="7">
    <source>
        <dbReference type="SAM" id="Phobius"/>
    </source>
</evidence>
<comment type="subcellular location">
    <subcellularLocation>
        <location evidence="1">Cell membrane</location>
        <topology evidence="1">Multi-pass membrane protein</topology>
    </subcellularLocation>
</comment>
<feature type="chain" id="PRO_5039702315" description="Na+/H+ antiporter MnhB subunit-related protein domain-containing protein" evidence="8">
    <location>
        <begin position="25"/>
        <end position="249"/>
    </location>
</feature>
<gene>
    <name evidence="10" type="ORF">DSM104329_04782</name>
</gene>
<dbReference type="GO" id="GO:0005886">
    <property type="term" value="C:plasma membrane"/>
    <property type="evidence" value="ECO:0007669"/>
    <property type="project" value="UniProtKB-SubCell"/>
</dbReference>
<feature type="transmembrane region" description="Helical" evidence="7">
    <location>
        <begin position="181"/>
        <end position="204"/>
    </location>
</feature>
<keyword evidence="11" id="KW-1185">Reference proteome</keyword>
<dbReference type="PANTHER" id="PTHR33932:SF4">
    <property type="entry name" value="NA(+)_H(+) ANTIPORTER SUBUNIT B"/>
    <property type="match status" value="1"/>
</dbReference>
<evidence type="ECO:0000259" key="9">
    <source>
        <dbReference type="Pfam" id="PF04039"/>
    </source>
</evidence>
<dbReference type="PANTHER" id="PTHR33932">
    <property type="entry name" value="NA(+)/H(+) ANTIPORTER SUBUNIT B"/>
    <property type="match status" value="1"/>
</dbReference>
<feature type="transmembrane region" description="Helical" evidence="7">
    <location>
        <begin position="110"/>
        <end position="129"/>
    </location>
</feature>
<keyword evidence="6 7" id="KW-0472">Membrane</keyword>
<evidence type="ECO:0000256" key="4">
    <source>
        <dbReference type="ARBA" id="ARBA00022692"/>
    </source>
</evidence>
<evidence type="ECO:0000256" key="5">
    <source>
        <dbReference type="ARBA" id="ARBA00022989"/>
    </source>
</evidence>
<dbReference type="InterPro" id="IPR050622">
    <property type="entry name" value="CPA3_antiporter_subunitB"/>
</dbReference>
<feature type="transmembrane region" description="Helical" evidence="7">
    <location>
        <begin position="216"/>
        <end position="239"/>
    </location>
</feature>
<feature type="transmembrane region" description="Helical" evidence="7">
    <location>
        <begin position="73"/>
        <end position="89"/>
    </location>
</feature>
<keyword evidence="4 7" id="KW-0812">Transmembrane</keyword>
<comment type="similarity">
    <text evidence="2">Belongs to the CPA3 antiporters (TC 2.A.63) subunit B family.</text>
</comment>